<dbReference type="Proteomes" id="UP001054902">
    <property type="component" value="Unassembled WGS sequence"/>
</dbReference>
<keyword evidence="3" id="KW-1185">Reference proteome</keyword>
<organism evidence="2 3">
    <name type="scientific">Chaetoceros tenuissimus</name>
    <dbReference type="NCBI Taxonomy" id="426638"/>
    <lineage>
        <taxon>Eukaryota</taxon>
        <taxon>Sar</taxon>
        <taxon>Stramenopiles</taxon>
        <taxon>Ochrophyta</taxon>
        <taxon>Bacillariophyta</taxon>
        <taxon>Coscinodiscophyceae</taxon>
        <taxon>Chaetocerotophycidae</taxon>
        <taxon>Chaetocerotales</taxon>
        <taxon>Chaetocerotaceae</taxon>
        <taxon>Chaetoceros</taxon>
    </lineage>
</organism>
<evidence type="ECO:0000313" key="3">
    <source>
        <dbReference type="Proteomes" id="UP001054902"/>
    </source>
</evidence>
<evidence type="ECO:0008006" key="4">
    <source>
        <dbReference type="Google" id="ProtNLM"/>
    </source>
</evidence>
<protein>
    <recommendedName>
        <fullName evidence="4">PS II complex 12 kDa extrinsic protein</fullName>
    </recommendedName>
</protein>
<comment type="caution">
    <text evidence="2">The sequence shown here is derived from an EMBL/GenBank/DDBJ whole genome shotgun (WGS) entry which is preliminary data.</text>
</comment>
<evidence type="ECO:0000256" key="1">
    <source>
        <dbReference type="SAM" id="SignalP"/>
    </source>
</evidence>
<evidence type="ECO:0000313" key="2">
    <source>
        <dbReference type="EMBL" id="GFH55778.1"/>
    </source>
</evidence>
<feature type="signal peptide" evidence="1">
    <location>
        <begin position="1"/>
        <end position="17"/>
    </location>
</feature>
<dbReference type="AlphaFoldDB" id="A0AAD3D0Y0"/>
<dbReference type="EMBL" id="BLLK01000051">
    <property type="protein sequence ID" value="GFH55778.1"/>
    <property type="molecule type" value="Genomic_DNA"/>
</dbReference>
<keyword evidence="1" id="KW-0732">Signal</keyword>
<name>A0AAD3D0Y0_9STRA</name>
<sequence length="301" mass="33644">MRFWLAVFLASIASISAFTSNKNTPPCYQSTRTTLCMAKDFNDMSLQELKSYVNKIGYDDKTHDRAALIMIAKGYPDAVRARPFADYNKEMMFKFSDKELLQIAKDYVSNPTPDQLSEDFIFRGPVIGPLCKKDFVATLSSVGSGEYGLTDAFPDLEPNNFGFSVDPTEQGRVWYFTRPKGTFDGPFDHPVNGRINPTGAEYVGPPEARSVIIDQDGKVKYQSVGYVVDRFTGDTTGGRGAVFGMYAAMGEELDDTIGSPFMVFVQWLSSILPKSMGIPLSYSRKEDLPSWWKDDRFGSQK</sequence>
<accession>A0AAD3D0Y0</accession>
<reference evidence="2 3" key="1">
    <citation type="journal article" date="2021" name="Sci. Rep.">
        <title>The genome of the diatom Chaetoceros tenuissimus carries an ancient integrated fragment of an extant virus.</title>
        <authorList>
            <person name="Hongo Y."/>
            <person name="Kimura K."/>
            <person name="Takaki Y."/>
            <person name="Yoshida Y."/>
            <person name="Baba S."/>
            <person name="Kobayashi G."/>
            <person name="Nagasaki K."/>
            <person name="Hano T."/>
            <person name="Tomaru Y."/>
        </authorList>
    </citation>
    <scope>NUCLEOTIDE SEQUENCE [LARGE SCALE GENOMIC DNA]</scope>
    <source>
        <strain evidence="2 3">NIES-3715</strain>
    </source>
</reference>
<gene>
    <name evidence="2" type="ORF">CTEN210_12254</name>
</gene>
<feature type="chain" id="PRO_5042206889" description="PS II complex 12 kDa extrinsic protein" evidence="1">
    <location>
        <begin position="18"/>
        <end position="301"/>
    </location>
</feature>
<proteinExistence type="predicted"/>